<dbReference type="OrthoDB" id="9980942at2"/>
<dbReference type="RefSeq" id="WP_117301719.1">
    <property type="nucleotide sequence ID" value="NZ_QVQT02000005.1"/>
</dbReference>
<comment type="caution">
    <text evidence="1">The sequence shown here is derived from an EMBL/GenBank/DDBJ whole genome shotgun (WGS) entry which is preliminary data.</text>
</comment>
<protein>
    <submittedName>
        <fullName evidence="1">Uncharacterized protein</fullName>
    </submittedName>
</protein>
<dbReference type="EMBL" id="QVQT01000005">
    <property type="protein sequence ID" value="RFU15864.1"/>
    <property type="molecule type" value="Genomic_DNA"/>
</dbReference>
<evidence type="ECO:0000313" key="1">
    <source>
        <dbReference type="EMBL" id="RFU15864.1"/>
    </source>
</evidence>
<proteinExistence type="predicted"/>
<sequence length="121" mass="13211">MKHTVEAAKTPVKHWVPEIWATAHEAEQSASIESYVHYCEKAHAEARAEAIESKCSESEADNVAAAAWRCTLPLLSSRTAVQAFIACVAVGQQRGWIKPEESRSLMYTAQTALSVLRKAGA</sequence>
<accession>A0A372ILT5</accession>
<dbReference type="AlphaFoldDB" id="A0A372ILT5"/>
<reference evidence="1 2" key="1">
    <citation type="submission" date="2018-08" db="EMBL/GenBank/DDBJ databases">
        <title>Acidipila sp. 4G-K13, an acidobacterium isolated from forest soil.</title>
        <authorList>
            <person name="Gao Z.-H."/>
            <person name="Qiu L.-H."/>
        </authorList>
    </citation>
    <scope>NUCLEOTIDE SEQUENCE [LARGE SCALE GENOMIC DNA]</scope>
    <source>
        <strain evidence="1 2">4G-K13</strain>
    </source>
</reference>
<dbReference type="Proteomes" id="UP000264702">
    <property type="component" value="Unassembled WGS sequence"/>
</dbReference>
<evidence type="ECO:0000313" key="2">
    <source>
        <dbReference type="Proteomes" id="UP000264702"/>
    </source>
</evidence>
<gene>
    <name evidence="1" type="ORF">D0Y96_15665</name>
</gene>
<name>A0A372ILT5_9BACT</name>
<organism evidence="1 2">
    <name type="scientific">Paracidobacterium acidisoli</name>
    <dbReference type="NCBI Taxonomy" id="2303751"/>
    <lineage>
        <taxon>Bacteria</taxon>
        <taxon>Pseudomonadati</taxon>
        <taxon>Acidobacteriota</taxon>
        <taxon>Terriglobia</taxon>
        <taxon>Terriglobales</taxon>
        <taxon>Acidobacteriaceae</taxon>
        <taxon>Paracidobacterium</taxon>
    </lineage>
</organism>
<keyword evidence="2" id="KW-1185">Reference proteome</keyword>